<feature type="transmembrane region" description="Helical" evidence="6">
    <location>
        <begin position="198"/>
        <end position="216"/>
    </location>
</feature>
<comment type="subcellular location">
    <subcellularLocation>
        <location evidence="1">Cell membrane</location>
        <topology evidence="1">Multi-pass membrane protein</topology>
    </subcellularLocation>
</comment>
<keyword evidence="2" id="KW-1003">Cell membrane</keyword>
<dbReference type="AlphaFoldDB" id="A0A9E8CR40"/>
<feature type="transmembrane region" description="Helical" evidence="6">
    <location>
        <begin position="280"/>
        <end position="307"/>
    </location>
</feature>
<dbReference type="PANTHER" id="PTHR30250">
    <property type="entry name" value="PST FAMILY PREDICTED COLANIC ACID TRANSPORTER"/>
    <property type="match status" value="1"/>
</dbReference>
<feature type="transmembrane region" description="Helical" evidence="6">
    <location>
        <begin position="376"/>
        <end position="398"/>
    </location>
</feature>
<feature type="transmembrane region" description="Helical" evidence="6">
    <location>
        <begin position="431"/>
        <end position="453"/>
    </location>
</feature>
<dbReference type="EMBL" id="CP102774">
    <property type="protein sequence ID" value="UZF88874.1"/>
    <property type="molecule type" value="Genomic_DNA"/>
</dbReference>
<feature type="transmembrane region" description="Helical" evidence="6">
    <location>
        <begin position="7"/>
        <end position="28"/>
    </location>
</feature>
<feature type="transmembrane region" description="Helical" evidence="6">
    <location>
        <begin position="132"/>
        <end position="153"/>
    </location>
</feature>
<evidence type="ECO:0000256" key="4">
    <source>
        <dbReference type="ARBA" id="ARBA00022989"/>
    </source>
</evidence>
<feature type="transmembrane region" description="Helical" evidence="6">
    <location>
        <begin position="34"/>
        <end position="54"/>
    </location>
</feature>
<feature type="transmembrane region" description="Helical" evidence="6">
    <location>
        <begin position="100"/>
        <end position="120"/>
    </location>
</feature>
<evidence type="ECO:0000256" key="3">
    <source>
        <dbReference type="ARBA" id="ARBA00022692"/>
    </source>
</evidence>
<proteinExistence type="predicted"/>
<evidence type="ECO:0000256" key="6">
    <source>
        <dbReference type="SAM" id="Phobius"/>
    </source>
</evidence>
<feature type="transmembrane region" description="Helical" evidence="6">
    <location>
        <begin position="313"/>
        <end position="336"/>
    </location>
</feature>
<evidence type="ECO:0000256" key="1">
    <source>
        <dbReference type="ARBA" id="ARBA00004651"/>
    </source>
</evidence>
<feature type="transmembrane region" description="Helical" evidence="6">
    <location>
        <begin position="74"/>
        <end position="94"/>
    </location>
</feature>
<dbReference type="GO" id="GO:0005886">
    <property type="term" value="C:plasma membrane"/>
    <property type="evidence" value="ECO:0007669"/>
    <property type="project" value="UniProtKB-SubCell"/>
</dbReference>
<dbReference type="PANTHER" id="PTHR30250:SF11">
    <property type="entry name" value="O-ANTIGEN TRANSPORTER-RELATED"/>
    <property type="match status" value="1"/>
</dbReference>
<evidence type="ECO:0000256" key="2">
    <source>
        <dbReference type="ARBA" id="ARBA00022475"/>
    </source>
</evidence>
<gene>
    <name evidence="7" type="ORF">NWE54_08845</name>
</gene>
<name>A0A9E8CR40_9HYPH</name>
<keyword evidence="3 6" id="KW-0812">Transmembrane</keyword>
<sequence>MGQIVALAAYAYQALLALGLLLLVSRLLPAQNFTYYSLFITISQFGSIVAFEWLRFSCSRFYPGTDETAQRSVILYSFAVCAVLCLLVGAGISVSGVAPAWIALSATLVAVLQGGTELHLTMLRFRQDFRLFSILQVARASIFAAGTVGGAVLDPTLAGAVAGALAGYVVYGVMARFTGGAFATGLKRPQRGLLMKHLTYGGVSSGASVAGILALLGLKALLTAVIGSSAAAGALLALDLLQRPFNLVVSALQAVRYPDLVADYDREPGSPPFRLRLGGYYALLAGCSFVTAAAILCLLAPAASWLVKEELRASFLLAAPIVTILALLRALVQTLLPTPAHLMQRLRPIIGLAIADAVLLNLGSLVGWSLSGGSLTGLLLGGTAGAAAAAVMGVPLFLSMPFRWHGLTLGSALAALAVAGFANAGVPQTSLLVSLAVFLLCIPPAVATVGSLLQREGASPKTS</sequence>
<keyword evidence="4 6" id="KW-1133">Transmembrane helix</keyword>
<reference evidence="7" key="1">
    <citation type="submission" date="2022-08" db="EMBL/GenBank/DDBJ databases">
        <title>Complete Genome Sequences of 2 Bosea sp. soil isolates.</title>
        <authorList>
            <person name="Alvarez Arevalo M."/>
            <person name="Sterndorff E.B."/>
            <person name="Faurdal D."/>
            <person name="Joergensen T.S."/>
            <person name="Weber T."/>
        </authorList>
    </citation>
    <scope>NUCLEOTIDE SEQUENCE</scope>
    <source>
        <strain evidence="7">NBC_00436</strain>
    </source>
</reference>
<evidence type="ECO:0000313" key="7">
    <source>
        <dbReference type="EMBL" id="UZF88874.1"/>
    </source>
</evidence>
<accession>A0A9E8CR40</accession>
<keyword evidence="5 6" id="KW-0472">Membrane</keyword>
<organism evidence="7">
    <name type="scientific">Bosea sp. NBC_00436</name>
    <dbReference type="NCBI Taxonomy" id="2969620"/>
    <lineage>
        <taxon>Bacteria</taxon>
        <taxon>Pseudomonadati</taxon>
        <taxon>Pseudomonadota</taxon>
        <taxon>Alphaproteobacteria</taxon>
        <taxon>Hyphomicrobiales</taxon>
        <taxon>Boseaceae</taxon>
        <taxon>Bosea</taxon>
    </lineage>
</organism>
<feature type="transmembrane region" description="Helical" evidence="6">
    <location>
        <begin position="405"/>
        <end position="425"/>
    </location>
</feature>
<feature type="transmembrane region" description="Helical" evidence="6">
    <location>
        <begin position="348"/>
        <end position="370"/>
    </location>
</feature>
<evidence type="ECO:0000256" key="5">
    <source>
        <dbReference type="ARBA" id="ARBA00023136"/>
    </source>
</evidence>
<evidence type="ECO:0008006" key="8">
    <source>
        <dbReference type="Google" id="ProtNLM"/>
    </source>
</evidence>
<feature type="transmembrane region" description="Helical" evidence="6">
    <location>
        <begin position="165"/>
        <end position="186"/>
    </location>
</feature>
<protein>
    <recommendedName>
        <fullName evidence="8">O-antigen/teichoic acid export membrane protein</fullName>
    </recommendedName>
</protein>
<dbReference type="InterPro" id="IPR050833">
    <property type="entry name" value="Poly_Biosynth_Transport"/>
</dbReference>